<organism evidence="1 2">
    <name type="scientific">Symbiodinium microadriaticum</name>
    <name type="common">Dinoflagellate</name>
    <name type="synonym">Zooxanthella microadriatica</name>
    <dbReference type="NCBI Taxonomy" id="2951"/>
    <lineage>
        <taxon>Eukaryota</taxon>
        <taxon>Sar</taxon>
        <taxon>Alveolata</taxon>
        <taxon>Dinophyceae</taxon>
        <taxon>Suessiales</taxon>
        <taxon>Symbiodiniaceae</taxon>
        <taxon>Symbiodinium</taxon>
    </lineage>
</organism>
<accession>A0A1Q9D925</accession>
<evidence type="ECO:0000313" key="1">
    <source>
        <dbReference type="EMBL" id="OLP91671.1"/>
    </source>
</evidence>
<dbReference type="AlphaFoldDB" id="A0A1Q9D925"/>
<name>A0A1Q9D925_SYMMI</name>
<dbReference type="Proteomes" id="UP000186817">
    <property type="component" value="Unassembled WGS sequence"/>
</dbReference>
<reference evidence="1 2" key="1">
    <citation type="submission" date="2016-02" db="EMBL/GenBank/DDBJ databases">
        <title>Genome analysis of coral dinoflagellate symbionts highlights evolutionary adaptations to a symbiotic lifestyle.</title>
        <authorList>
            <person name="Aranda M."/>
            <person name="Li Y."/>
            <person name="Liew Y.J."/>
            <person name="Baumgarten S."/>
            <person name="Simakov O."/>
            <person name="Wilson M."/>
            <person name="Piel J."/>
            <person name="Ashoor H."/>
            <person name="Bougouffa S."/>
            <person name="Bajic V.B."/>
            <person name="Ryu T."/>
            <person name="Ravasi T."/>
            <person name="Bayer T."/>
            <person name="Micklem G."/>
            <person name="Kim H."/>
            <person name="Bhak J."/>
            <person name="Lajeunesse T.C."/>
            <person name="Voolstra C.R."/>
        </authorList>
    </citation>
    <scope>NUCLEOTIDE SEQUENCE [LARGE SCALE GENOMIC DNA]</scope>
    <source>
        <strain evidence="1 2">CCMP2467</strain>
    </source>
</reference>
<keyword evidence="2" id="KW-1185">Reference proteome</keyword>
<gene>
    <name evidence="1" type="ORF">AK812_SmicGene26575</name>
</gene>
<sequence>MMRAAKWNKGVPFLHQLSMLDLQICGSPKLTEARPFGQGISALRALTGLRLGFSGCPSLLSAWQRFPETKLAVANVDTVTASLVLNNACALNFANAVRPGLTMCCLRKAVLLTRDLLAVREPGSYNLLLFAQQLASPDFRGAFDAVVFAIIDPRGDGNLRPFREVLQTLGERSEINMCTESFRDDAG</sequence>
<dbReference type="EMBL" id="LSRX01000654">
    <property type="protein sequence ID" value="OLP91671.1"/>
    <property type="molecule type" value="Genomic_DNA"/>
</dbReference>
<dbReference type="OrthoDB" id="9985428at2759"/>
<protein>
    <submittedName>
        <fullName evidence="1">Uncharacterized protein</fullName>
    </submittedName>
</protein>
<evidence type="ECO:0000313" key="2">
    <source>
        <dbReference type="Proteomes" id="UP000186817"/>
    </source>
</evidence>
<comment type="caution">
    <text evidence="1">The sequence shown here is derived from an EMBL/GenBank/DDBJ whole genome shotgun (WGS) entry which is preliminary data.</text>
</comment>
<proteinExistence type="predicted"/>